<name>A0ABQ5TNY3_9BACI</name>
<dbReference type="Proteomes" id="UP001275436">
    <property type="component" value="Unassembled WGS sequence"/>
</dbReference>
<dbReference type="InterPro" id="IPR016195">
    <property type="entry name" value="Pol/histidinol_Pase-like"/>
</dbReference>
<organism evidence="8 9">
    <name type="scientific">Oceanobacillus kimchii</name>
    <dbReference type="NCBI Taxonomy" id="746691"/>
    <lineage>
        <taxon>Bacteria</taxon>
        <taxon>Bacillati</taxon>
        <taxon>Bacillota</taxon>
        <taxon>Bacilli</taxon>
        <taxon>Bacillales</taxon>
        <taxon>Bacillaceae</taxon>
        <taxon>Oceanobacillus</taxon>
    </lineage>
</organism>
<dbReference type="Pfam" id="PF17657">
    <property type="entry name" value="DNA_pol3_finger"/>
    <property type="match status" value="1"/>
</dbReference>
<evidence type="ECO:0000256" key="5">
    <source>
        <dbReference type="ARBA" id="ARBA00022932"/>
    </source>
</evidence>
<evidence type="ECO:0000256" key="2">
    <source>
        <dbReference type="ARBA" id="ARBA00022679"/>
    </source>
</evidence>
<evidence type="ECO:0000256" key="6">
    <source>
        <dbReference type="ARBA" id="ARBA00049244"/>
    </source>
</evidence>
<dbReference type="Pfam" id="PF07733">
    <property type="entry name" value="DNA_pol3_alpha"/>
    <property type="match status" value="1"/>
</dbReference>
<dbReference type="EC" id="2.7.7.7" evidence="1"/>
<dbReference type="Pfam" id="PF02811">
    <property type="entry name" value="PHP"/>
    <property type="match status" value="1"/>
</dbReference>
<keyword evidence="3" id="KW-0548">Nucleotidyltransferase</keyword>
<comment type="caution">
    <text evidence="8">The sequence shown here is derived from an EMBL/GenBank/DDBJ whole genome shotgun (WGS) entry which is preliminary data.</text>
</comment>
<evidence type="ECO:0000256" key="4">
    <source>
        <dbReference type="ARBA" id="ARBA00022705"/>
    </source>
</evidence>
<dbReference type="PROSITE" id="PS00028">
    <property type="entry name" value="ZINC_FINGER_C2H2_1"/>
    <property type="match status" value="1"/>
</dbReference>
<evidence type="ECO:0000256" key="3">
    <source>
        <dbReference type="ARBA" id="ARBA00022695"/>
    </source>
</evidence>
<evidence type="ECO:0000259" key="7">
    <source>
        <dbReference type="PROSITE" id="PS00028"/>
    </source>
</evidence>
<dbReference type="RefSeq" id="WP_317958155.1">
    <property type="nucleotide sequence ID" value="NZ_BSKO01000001.1"/>
</dbReference>
<feature type="domain" description="C2H2-type" evidence="7">
    <location>
        <begin position="155"/>
        <end position="177"/>
    </location>
</feature>
<evidence type="ECO:0000256" key="1">
    <source>
        <dbReference type="ARBA" id="ARBA00012417"/>
    </source>
</evidence>
<reference evidence="8 9" key="1">
    <citation type="submission" date="2023-02" db="EMBL/GenBank/DDBJ databases">
        <title>Oceanobacillus kimchii IFOP_LL358 isolated form Alexandrium catenella lab strain.</title>
        <authorList>
            <person name="Gajardo G."/>
            <person name="Ueki S."/>
            <person name="Maruyama F."/>
        </authorList>
    </citation>
    <scope>NUCLEOTIDE SEQUENCE [LARGE SCALE GENOMIC DNA]</scope>
    <source>
        <strain evidence="8 9">IFOP_LL358</strain>
    </source>
</reference>
<dbReference type="InterPro" id="IPR029460">
    <property type="entry name" value="DNAPol_HHH"/>
</dbReference>
<dbReference type="GO" id="GO:0003887">
    <property type="term" value="F:DNA-directed DNA polymerase activity"/>
    <property type="evidence" value="ECO:0007669"/>
    <property type="project" value="UniProtKB-KW"/>
</dbReference>
<protein>
    <recommendedName>
        <fullName evidence="1">DNA-directed DNA polymerase</fullName>
        <ecNumber evidence="1">2.7.7.7</ecNumber>
    </recommendedName>
</protein>
<keyword evidence="2" id="KW-0808">Transferase</keyword>
<dbReference type="Gene3D" id="3.20.20.140">
    <property type="entry name" value="Metal-dependent hydrolases"/>
    <property type="match status" value="1"/>
</dbReference>
<gene>
    <name evidence="8" type="primary">dnaE_1</name>
    <name evidence="8" type="ORF">MACH08_20660</name>
</gene>
<evidence type="ECO:0000313" key="8">
    <source>
        <dbReference type="EMBL" id="GLO66282.1"/>
    </source>
</evidence>
<dbReference type="InterPro" id="IPR013087">
    <property type="entry name" value="Znf_C2H2_type"/>
</dbReference>
<accession>A0ABQ5TNY3</accession>
<dbReference type="InterPro" id="IPR004805">
    <property type="entry name" value="DnaE2/DnaE/PolC"/>
</dbReference>
<dbReference type="PANTHER" id="PTHR32294">
    <property type="entry name" value="DNA POLYMERASE III SUBUNIT ALPHA"/>
    <property type="match status" value="1"/>
</dbReference>
<evidence type="ECO:0000313" key="9">
    <source>
        <dbReference type="Proteomes" id="UP001275436"/>
    </source>
</evidence>
<dbReference type="EMBL" id="BSKO01000001">
    <property type="protein sequence ID" value="GLO66282.1"/>
    <property type="molecule type" value="Genomic_DNA"/>
</dbReference>
<dbReference type="InterPro" id="IPR004013">
    <property type="entry name" value="PHP_dom"/>
</dbReference>
<dbReference type="InterPro" id="IPR011708">
    <property type="entry name" value="DNA_pol3_alpha_NTPase_dom"/>
</dbReference>
<dbReference type="InterPro" id="IPR040982">
    <property type="entry name" value="DNA_pol3_finger"/>
</dbReference>
<sequence length="1061" mass="122720">MHLFDADERYENIHKHTHKSNIMTMDSLITAEDIAKRAVELGHKTLSTVEHGYAGDVFEYYDVAEKYNLKMVFGVEYYYVNDRFAKDRTNAHLLILAKNNKGKRQLTKLISEAALTGFYFKPRIDKALLFSLNPEDVVVTSTCIASPYNAYKDECFITNCYDYFGENFYLEIHDNVHPAQIEYNKKLLKLHEQYNIPLIHATDTHYIHPEDAKDRDDLVKGKGIFYPEEDGFIMDYPDTKTIFERYSEQGVFTPDHVKRALVNTRIVDDFEDIEMNKDIKMPSIYPDLTHEQKMNKLKKIITKEWREDKKELSSDQIKGHLEAIRYETNIIEETAMEDYFLLNYEVIKKAKSYGGVLTRTGRGSAPSFYVNKLLGFTEIDRIEAPITLYPTRFMSKSRILETKSLPDIDFNTANPDPFIKATKEILGEDNCYYMLAYGTMQEAGAFKHLARARNVDKTIANVVSQDLDHYRTDPEWKDMIQESKKFIGVIDSVSPSPCAHLIMNKPISEEVGLIRTGDGKKKPFIYCSVIDSNTSDTWKYLKNDYLTVTVWRIISEVYKEIGVPIDNIRELIEKTKNDSNVWKLYEEGLTASLNQAGTDSGKPQVMKYKPKSIRELSGWVSAIRPAFSSMKHYFLNREPFTYNIPEFDRILRESDNFILFQENIMATLVYAGFDEDETYGLLKAISKKKEGIIEPIHDKFIKGFVEKTGNEEQALEVWKILEDAVGYGFNSSHAYAVALDSLYGAYLKANYPLEYFSVVLNVYEGSTAMTAKLKAEMDEFKIAVGDIEFGKSRAKYSPNKEENTIYKGIQSIKELNGQCAEELFELSQQKDYKKDDFVQLLLDIANTTLTKTHMETLIKLDFFRRFGEKEVLLEIYRCMFGHKKANGELYPNFADKEHVDNKGKVKVRKVHIKYDKSLKENTRIKRLELIKAYEKEVRANPPEKISIQDQVVFERDYLGYVSSKFNSPNSHCVVVELDAKYTPRLTLYQINKGKEIVVKIKKNTFFTDRGELCRVGDLIKVKSTFKDGKWVKKSNPKKGEFPMEQDNSIQELFISDLEVLN</sequence>
<keyword evidence="9" id="KW-1185">Reference proteome</keyword>
<dbReference type="InterPro" id="IPR003141">
    <property type="entry name" value="Pol/His_phosphatase_N"/>
</dbReference>
<dbReference type="SMART" id="SM00481">
    <property type="entry name" value="POLIIIAc"/>
    <property type="match status" value="1"/>
</dbReference>
<proteinExistence type="predicted"/>
<dbReference type="Pfam" id="PF14579">
    <property type="entry name" value="HHH_6"/>
    <property type="match status" value="1"/>
</dbReference>
<dbReference type="SUPFAM" id="SSF89550">
    <property type="entry name" value="PHP domain-like"/>
    <property type="match status" value="1"/>
</dbReference>
<comment type="catalytic activity">
    <reaction evidence="6">
        <text>DNA(n) + a 2'-deoxyribonucleoside 5'-triphosphate = DNA(n+1) + diphosphate</text>
        <dbReference type="Rhea" id="RHEA:22508"/>
        <dbReference type="Rhea" id="RHEA-COMP:17339"/>
        <dbReference type="Rhea" id="RHEA-COMP:17340"/>
        <dbReference type="ChEBI" id="CHEBI:33019"/>
        <dbReference type="ChEBI" id="CHEBI:61560"/>
        <dbReference type="ChEBI" id="CHEBI:173112"/>
        <dbReference type="EC" id="2.7.7.7"/>
    </reaction>
</comment>
<keyword evidence="5 8" id="KW-0239">DNA-directed DNA polymerase</keyword>
<keyword evidence="4" id="KW-0235">DNA replication</keyword>